<protein>
    <submittedName>
        <fullName evidence="2">Uncharacterized protein</fullName>
    </submittedName>
</protein>
<proteinExistence type="predicted"/>
<evidence type="ECO:0000256" key="1">
    <source>
        <dbReference type="SAM" id="MobiDB-lite"/>
    </source>
</evidence>
<dbReference type="AlphaFoldDB" id="A0A9D3X8K5"/>
<feature type="region of interest" description="Disordered" evidence="1">
    <location>
        <begin position="1"/>
        <end position="94"/>
    </location>
</feature>
<sequence length="102" mass="10496">MDLAIGGIGMRKGQAPGAIHASGTGMEGGTKTRVGEAGGQAASSSEQRGVARDHSGDISRSGFMQSLKGKNENLELSMGSRGSQWSSSEHCSSTGFSLYLFL</sequence>
<evidence type="ECO:0000313" key="2">
    <source>
        <dbReference type="EMBL" id="KAH1174685.1"/>
    </source>
</evidence>
<feature type="compositionally biased region" description="Low complexity" evidence="1">
    <location>
        <begin position="77"/>
        <end position="88"/>
    </location>
</feature>
<comment type="caution">
    <text evidence="2">The sequence shown here is derived from an EMBL/GenBank/DDBJ whole genome shotgun (WGS) entry which is preliminary data.</text>
</comment>
<dbReference type="Proteomes" id="UP000827986">
    <property type="component" value="Unassembled WGS sequence"/>
</dbReference>
<dbReference type="EMBL" id="JAHDVG010000479">
    <property type="protein sequence ID" value="KAH1174685.1"/>
    <property type="molecule type" value="Genomic_DNA"/>
</dbReference>
<keyword evidence="3" id="KW-1185">Reference proteome</keyword>
<gene>
    <name evidence="2" type="ORF">KIL84_008676</name>
</gene>
<accession>A0A9D3X8K5</accession>
<organism evidence="2 3">
    <name type="scientific">Mauremys mutica</name>
    <name type="common">yellowpond turtle</name>
    <dbReference type="NCBI Taxonomy" id="74926"/>
    <lineage>
        <taxon>Eukaryota</taxon>
        <taxon>Metazoa</taxon>
        <taxon>Chordata</taxon>
        <taxon>Craniata</taxon>
        <taxon>Vertebrata</taxon>
        <taxon>Euteleostomi</taxon>
        <taxon>Archelosauria</taxon>
        <taxon>Testudinata</taxon>
        <taxon>Testudines</taxon>
        <taxon>Cryptodira</taxon>
        <taxon>Durocryptodira</taxon>
        <taxon>Testudinoidea</taxon>
        <taxon>Geoemydidae</taxon>
        <taxon>Geoemydinae</taxon>
        <taxon>Mauremys</taxon>
    </lineage>
</organism>
<name>A0A9D3X8K5_9SAUR</name>
<feature type="compositionally biased region" description="Gly residues" evidence="1">
    <location>
        <begin position="1"/>
        <end position="10"/>
    </location>
</feature>
<reference evidence="2" key="1">
    <citation type="submission" date="2021-09" db="EMBL/GenBank/DDBJ databases">
        <title>The genome of Mauremys mutica provides insights into the evolution of semi-aquatic lifestyle.</title>
        <authorList>
            <person name="Gong S."/>
            <person name="Gao Y."/>
        </authorList>
    </citation>
    <scope>NUCLEOTIDE SEQUENCE</scope>
    <source>
        <strain evidence="2">MM-2020</strain>
        <tissue evidence="2">Muscle</tissue>
    </source>
</reference>
<evidence type="ECO:0000313" key="3">
    <source>
        <dbReference type="Proteomes" id="UP000827986"/>
    </source>
</evidence>